<reference evidence="2 3" key="1">
    <citation type="submission" date="2024-09" db="EMBL/GenBank/DDBJ databases">
        <authorList>
            <person name="Sun Q."/>
            <person name="Mori K."/>
        </authorList>
    </citation>
    <scope>NUCLEOTIDE SEQUENCE [LARGE SCALE GENOMIC DNA]</scope>
    <source>
        <strain evidence="2 3">JCM 13503</strain>
    </source>
</reference>
<sequence length="177" mass="19396">MSRALLRPLIAADAPALCAYRNDPTVARYQGWNLPYTLADAEALIAQMQGRTLGQDGWTQIAFADAVSGELLGDFAVRGLGQQAELGVTLAPQSQGRGLASAGLRLVLQQIFGSLRLHRVYASIDPRNQAAAALLLRAGFRHEGTTRQSYWHRGEWTDDATYGLLHSEWQVLPEKQP</sequence>
<name>A0ABV6B3E2_9DEIO</name>
<dbReference type="SUPFAM" id="SSF55729">
    <property type="entry name" value="Acyl-CoA N-acyltransferases (Nat)"/>
    <property type="match status" value="1"/>
</dbReference>
<comment type="caution">
    <text evidence="2">The sequence shown here is derived from an EMBL/GenBank/DDBJ whole genome shotgun (WGS) entry which is preliminary data.</text>
</comment>
<dbReference type="EMBL" id="JBHLYR010000060">
    <property type="protein sequence ID" value="MFB9994276.1"/>
    <property type="molecule type" value="Genomic_DNA"/>
</dbReference>
<keyword evidence="2" id="KW-0012">Acyltransferase</keyword>
<proteinExistence type="predicted"/>
<dbReference type="GO" id="GO:0016746">
    <property type="term" value="F:acyltransferase activity"/>
    <property type="evidence" value="ECO:0007669"/>
    <property type="project" value="UniProtKB-KW"/>
</dbReference>
<dbReference type="Pfam" id="PF13302">
    <property type="entry name" value="Acetyltransf_3"/>
    <property type="match status" value="1"/>
</dbReference>
<accession>A0ABV6B3E2</accession>
<dbReference type="PANTHER" id="PTHR43792:SF1">
    <property type="entry name" value="N-ACETYLTRANSFERASE DOMAIN-CONTAINING PROTEIN"/>
    <property type="match status" value="1"/>
</dbReference>
<evidence type="ECO:0000259" key="1">
    <source>
        <dbReference type="PROSITE" id="PS51186"/>
    </source>
</evidence>
<keyword evidence="2" id="KW-0808">Transferase</keyword>
<dbReference type="InterPro" id="IPR016181">
    <property type="entry name" value="Acyl_CoA_acyltransferase"/>
</dbReference>
<evidence type="ECO:0000313" key="2">
    <source>
        <dbReference type="EMBL" id="MFB9994276.1"/>
    </source>
</evidence>
<dbReference type="EC" id="2.3.-.-" evidence="2"/>
<dbReference type="Proteomes" id="UP001589733">
    <property type="component" value="Unassembled WGS sequence"/>
</dbReference>
<organism evidence="2 3">
    <name type="scientific">Deinococcus oregonensis</name>
    <dbReference type="NCBI Taxonomy" id="1805970"/>
    <lineage>
        <taxon>Bacteria</taxon>
        <taxon>Thermotogati</taxon>
        <taxon>Deinococcota</taxon>
        <taxon>Deinococci</taxon>
        <taxon>Deinococcales</taxon>
        <taxon>Deinococcaceae</taxon>
        <taxon>Deinococcus</taxon>
    </lineage>
</organism>
<dbReference type="Gene3D" id="3.40.630.30">
    <property type="match status" value="1"/>
</dbReference>
<feature type="domain" description="N-acetyltransferase" evidence="1">
    <location>
        <begin position="4"/>
        <end position="161"/>
    </location>
</feature>
<dbReference type="InterPro" id="IPR000182">
    <property type="entry name" value="GNAT_dom"/>
</dbReference>
<dbReference type="RefSeq" id="WP_380014730.1">
    <property type="nucleotide sequence ID" value="NZ_JBHLYR010000060.1"/>
</dbReference>
<gene>
    <name evidence="2" type="ORF">ACFFLM_20170</name>
</gene>
<dbReference type="PROSITE" id="PS51186">
    <property type="entry name" value="GNAT"/>
    <property type="match status" value="1"/>
</dbReference>
<protein>
    <submittedName>
        <fullName evidence="2">GNAT family N-acetyltransferase</fullName>
        <ecNumber evidence="2">2.3.-.-</ecNumber>
    </submittedName>
</protein>
<dbReference type="PANTHER" id="PTHR43792">
    <property type="entry name" value="GNAT FAMILY, PUTATIVE (AFU_ORTHOLOGUE AFUA_3G00765)-RELATED-RELATED"/>
    <property type="match status" value="1"/>
</dbReference>
<dbReference type="InterPro" id="IPR051531">
    <property type="entry name" value="N-acetyltransferase"/>
</dbReference>
<evidence type="ECO:0000313" key="3">
    <source>
        <dbReference type="Proteomes" id="UP001589733"/>
    </source>
</evidence>
<keyword evidence="3" id="KW-1185">Reference proteome</keyword>